<dbReference type="AlphaFoldDB" id="A0A0P7B359"/>
<comment type="caution">
    <text evidence="2">The sequence shown here is derived from an EMBL/GenBank/DDBJ whole genome shotgun (WGS) entry which is preliminary data.</text>
</comment>
<protein>
    <submittedName>
        <fullName evidence="2">Uncharacterized protein</fullName>
    </submittedName>
</protein>
<keyword evidence="3" id="KW-1185">Reference proteome</keyword>
<sequence length="56" mass="6333">MEEKSTRSDALSKRRRASSALRDANLSDSFTGNLGMNQKYDLYTYAVAWIFPAEAK</sequence>
<dbReference type="STRING" id="1300341.I595_1318"/>
<feature type="region of interest" description="Disordered" evidence="1">
    <location>
        <begin position="1"/>
        <end position="21"/>
    </location>
</feature>
<feature type="compositionally biased region" description="Basic and acidic residues" evidence="1">
    <location>
        <begin position="1"/>
        <end position="12"/>
    </location>
</feature>
<dbReference type="Proteomes" id="UP000050280">
    <property type="component" value="Unassembled WGS sequence"/>
</dbReference>
<reference evidence="2 3" key="1">
    <citation type="submission" date="2015-09" db="EMBL/GenBank/DDBJ databases">
        <title>Genome sequence of the marine flavobacterium Croceitalea dokdonensis DOKDO 023 that contains proton- and sodium-pumping rhodopsins.</title>
        <authorList>
            <person name="Kwon S.-K."/>
            <person name="Lee H.K."/>
            <person name="Kwak M.-J."/>
            <person name="Kim J.F."/>
        </authorList>
    </citation>
    <scope>NUCLEOTIDE SEQUENCE [LARGE SCALE GENOMIC DNA]</scope>
    <source>
        <strain evidence="2 3">DOKDO 023</strain>
    </source>
</reference>
<evidence type="ECO:0000313" key="3">
    <source>
        <dbReference type="Proteomes" id="UP000050280"/>
    </source>
</evidence>
<dbReference type="EMBL" id="LDJX01000002">
    <property type="protein sequence ID" value="KPM32890.1"/>
    <property type="molecule type" value="Genomic_DNA"/>
</dbReference>
<name>A0A0P7B359_9FLAO</name>
<accession>A0A0P7B359</accession>
<organism evidence="2 3">
    <name type="scientific">Croceitalea dokdonensis DOKDO 023</name>
    <dbReference type="NCBI Taxonomy" id="1300341"/>
    <lineage>
        <taxon>Bacteria</taxon>
        <taxon>Pseudomonadati</taxon>
        <taxon>Bacteroidota</taxon>
        <taxon>Flavobacteriia</taxon>
        <taxon>Flavobacteriales</taxon>
        <taxon>Flavobacteriaceae</taxon>
        <taxon>Croceitalea</taxon>
    </lineage>
</organism>
<evidence type="ECO:0000256" key="1">
    <source>
        <dbReference type="SAM" id="MobiDB-lite"/>
    </source>
</evidence>
<proteinExistence type="predicted"/>
<gene>
    <name evidence="2" type="ORF">I595_1318</name>
</gene>
<evidence type="ECO:0000313" key="2">
    <source>
        <dbReference type="EMBL" id="KPM32890.1"/>
    </source>
</evidence>